<dbReference type="PANTHER" id="PTHR43833:SF9">
    <property type="entry name" value="POTASSIUM CHANNEL PROTEIN YUGO-RELATED"/>
    <property type="match status" value="1"/>
</dbReference>
<keyword evidence="1" id="KW-0472">Membrane</keyword>
<protein>
    <submittedName>
        <fullName evidence="3">NAD-binding protein</fullName>
    </submittedName>
</protein>
<dbReference type="InterPro" id="IPR050721">
    <property type="entry name" value="Trk_Ktr_HKT_K-transport"/>
</dbReference>
<feature type="domain" description="RCK N-terminal" evidence="2">
    <location>
        <begin position="106"/>
        <end position="225"/>
    </location>
</feature>
<dbReference type="Proteomes" id="UP000321408">
    <property type="component" value="Chromosome"/>
</dbReference>
<keyword evidence="1" id="KW-0812">Transmembrane</keyword>
<dbReference type="PANTHER" id="PTHR43833">
    <property type="entry name" value="POTASSIUM CHANNEL PROTEIN 2-RELATED-RELATED"/>
    <property type="match status" value="1"/>
</dbReference>
<dbReference type="GeneID" id="41330724"/>
<proteinExistence type="predicted"/>
<feature type="transmembrane region" description="Helical" evidence="1">
    <location>
        <begin position="20"/>
        <end position="38"/>
    </location>
</feature>
<dbReference type="SUPFAM" id="SSF51735">
    <property type="entry name" value="NAD(P)-binding Rossmann-fold domains"/>
    <property type="match status" value="2"/>
</dbReference>
<dbReference type="Gene3D" id="3.40.50.720">
    <property type="entry name" value="NAD(P)-binding Rossmann-like Domain"/>
    <property type="match status" value="2"/>
</dbReference>
<organism evidence="3 4">
    <name type="scientific">Promethearchaeum syntrophicum</name>
    <dbReference type="NCBI Taxonomy" id="2594042"/>
    <lineage>
        <taxon>Archaea</taxon>
        <taxon>Promethearchaeati</taxon>
        <taxon>Promethearchaeota</taxon>
        <taxon>Promethearchaeia</taxon>
        <taxon>Promethearchaeales</taxon>
        <taxon>Promethearchaeaceae</taxon>
        <taxon>Promethearchaeum</taxon>
    </lineage>
</organism>
<dbReference type="AlphaFoldDB" id="A0A5B9DD41"/>
<evidence type="ECO:0000259" key="2">
    <source>
        <dbReference type="PROSITE" id="PS51201"/>
    </source>
</evidence>
<reference evidence="3 4" key="1">
    <citation type="journal article" date="2020" name="Nature">
        <title>Isolation of an archaeon at the prokaryote-eukaryote interface.</title>
        <authorList>
            <person name="Imachi H."/>
            <person name="Nobu M.K."/>
            <person name="Nakahara N."/>
            <person name="Morono Y."/>
            <person name="Ogawara M."/>
            <person name="Takaki Y."/>
            <person name="Takano Y."/>
            <person name="Uematsu K."/>
            <person name="Ikuta T."/>
            <person name="Ito M."/>
            <person name="Matsui Y."/>
            <person name="Miyazaki M."/>
            <person name="Murata K."/>
            <person name="Saito Y."/>
            <person name="Sakai S."/>
            <person name="Song C."/>
            <person name="Tasumi E."/>
            <person name="Yamanaka Y."/>
            <person name="Yamaguchi T."/>
            <person name="Kamagata Y."/>
            <person name="Tamaki H."/>
            <person name="Takai K."/>
        </authorList>
    </citation>
    <scope>NUCLEOTIDE SEQUENCE [LARGE SCALE GENOMIC DNA]</scope>
    <source>
        <strain evidence="3 4">MK-D1</strain>
    </source>
</reference>
<name>A0A5B9DD41_9ARCH</name>
<dbReference type="RefSeq" id="WP_147663839.1">
    <property type="nucleotide sequence ID" value="NZ_CP042905.2"/>
</dbReference>
<evidence type="ECO:0000313" key="4">
    <source>
        <dbReference type="Proteomes" id="UP000321408"/>
    </source>
</evidence>
<dbReference type="PROSITE" id="PS51201">
    <property type="entry name" value="RCK_N"/>
    <property type="match status" value="1"/>
</dbReference>
<dbReference type="GO" id="GO:0034220">
    <property type="term" value="P:monoatomic ion transmembrane transport"/>
    <property type="evidence" value="ECO:0007669"/>
    <property type="project" value="UniProtKB-KW"/>
</dbReference>
<accession>A0A5B9DD41</accession>
<dbReference type="InterPro" id="IPR003148">
    <property type="entry name" value="RCK_N"/>
</dbReference>
<feature type="transmembrane region" description="Helical" evidence="1">
    <location>
        <begin position="70"/>
        <end position="89"/>
    </location>
</feature>
<keyword evidence="4" id="KW-1185">Reference proteome</keyword>
<dbReference type="Pfam" id="PF02254">
    <property type="entry name" value="TrkA_N"/>
    <property type="match status" value="1"/>
</dbReference>
<dbReference type="EMBL" id="CP042905">
    <property type="protein sequence ID" value="QEE16915.1"/>
    <property type="molecule type" value="Genomic_DNA"/>
</dbReference>
<keyword evidence="1" id="KW-1133">Transmembrane helix</keyword>
<dbReference type="InterPro" id="IPR036291">
    <property type="entry name" value="NAD(P)-bd_dom_sf"/>
</dbReference>
<sequence length="384" mass="44670">MSRIKSILIDLKLKIKHNKWPFIICIIFWIIGFAYYIAFETDQNIWHLIAITFGIRSPNFVSDFSGFYQLMWPILIEVIVIGFIFGALIEKFNPVLTSKLVAENQRNHSVIIGYHHFGRRIVDYLQKHNKPYTVIEENEENVDFLISEGEPVIVGDPTDITNLEFAGVQHAKEIFLVVNDVREIIVVCEKVRELNNKCTIYTRILGESYSDYLAREPFNALSFSTSTWALESVREWTRGERGKVVVLGRDSLAQRITEYLGREQHRETFLIDPDIDESFYDDDPTITLISDKATILNALEEHVDLNTVSQIFICWKEEDEFSDTIKLTSHFHQKYPSIKVYTRIFDEELGPIMKKFGATVFSTSQYAFKKLQEHVYQDSAIKEI</sequence>
<evidence type="ECO:0000313" key="3">
    <source>
        <dbReference type="EMBL" id="QEE16915.1"/>
    </source>
</evidence>
<dbReference type="KEGG" id="psyt:DSAG12_02745"/>
<dbReference type="GO" id="GO:0006813">
    <property type="term" value="P:potassium ion transport"/>
    <property type="evidence" value="ECO:0007669"/>
    <property type="project" value="InterPro"/>
</dbReference>
<reference evidence="3 4" key="2">
    <citation type="journal article" date="2024" name="Int. J. Syst. Evol. Microbiol.">
        <title>Promethearchaeum syntrophicum gen. nov., sp. nov., an anaerobic, obligately syntrophic archaeon, the first isolate of the lineage 'Asgard' archaea, and proposal of the new archaeal phylum Promethearchaeota phyl. nov. and kingdom Promethearchaeati regn. nov.</title>
        <authorList>
            <person name="Imachi H."/>
            <person name="Nobu M.K."/>
            <person name="Kato S."/>
            <person name="Takaki Y."/>
            <person name="Miyazaki M."/>
            <person name="Miyata M."/>
            <person name="Ogawara M."/>
            <person name="Saito Y."/>
            <person name="Sakai S."/>
            <person name="Tahara Y.O."/>
            <person name="Takano Y."/>
            <person name="Tasumi E."/>
            <person name="Uematsu K."/>
            <person name="Yoshimura T."/>
            <person name="Itoh T."/>
            <person name="Ohkuma M."/>
            <person name="Takai K."/>
        </authorList>
    </citation>
    <scope>NUCLEOTIDE SEQUENCE [LARGE SCALE GENOMIC DNA]</scope>
    <source>
        <strain evidence="3 4">MK-D1</strain>
    </source>
</reference>
<gene>
    <name evidence="3" type="ORF">DSAG12_02745</name>
</gene>
<evidence type="ECO:0000256" key="1">
    <source>
        <dbReference type="SAM" id="Phobius"/>
    </source>
</evidence>